<evidence type="ECO:0000313" key="1">
    <source>
        <dbReference type="EMBL" id="WLJ25904.1"/>
    </source>
</evidence>
<reference evidence="1" key="1">
    <citation type="submission" date="2023-04" db="EMBL/GenBank/DDBJ databases">
        <title>The human skin virome in hidradenitis suppurativa patients.</title>
        <authorList>
            <person name="Jansen D."/>
        </authorList>
    </citation>
    <scope>NUCLEOTIDE SEQUENCE</scope>
    <source>
        <strain evidence="1">VC3_JansenPhageI</strain>
    </source>
</reference>
<dbReference type="EMBL" id="OQ890318">
    <property type="protein sequence ID" value="WLJ25904.1"/>
    <property type="molecule type" value="Genomic_DNA"/>
</dbReference>
<name>A0AA49X3M3_9VIRU</name>
<protein>
    <submittedName>
        <fullName evidence="1">Uncharacterized protein</fullName>
    </submittedName>
</protein>
<proteinExistence type="predicted"/>
<organism evidence="1">
    <name type="scientific">Staphylococcus phage HS12</name>
    <dbReference type="NCBI Taxonomy" id="3056402"/>
    <lineage>
        <taxon>Viruses</taxon>
    </lineage>
</organism>
<accession>A0AA49X3M3</accession>
<sequence length="88" mass="10270">MWVLFLKLINGEYEIVQAGYNLVPTQEYDKTLPTTEKIVSQFEKVYFDGEKLRLKEGETLLSIEELNAQNNQTLEDDIPTEPIIYDIE</sequence>